<dbReference type="Proteomes" id="UP000244913">
    <property type="component" value="Unassembled WGS sequence"/>
</dbReference>
<dbReference type="RefSeq" id="WP_116569729.1">
    <property type="nucleotide sequence ID" value="NZ_QDKP01000063.1"/>
</dbReference>
<dbReference type="AlphaFoldDB" id="A0A2T9IYM1"/>
<organism evidence="1 2">
    <name type="scientific">Caulobacter radicis</name>
    <dbReference type="NCBI Taxonomy" id="2172650"/>
    <lineage>
        <taxon>Bacteria</taxon>
        <taxon>Pseudomonadati</taxon>
        <taxon>Pseudomonadota</taxon>
        <taxon>Alphaproteobacteria</taxon>
        <taxon>Caulobacterales</taxon>
        <taxon>Caulobacteraceae</taxon>
        <taxon>Caulobacter</taxon>
    </lineage>
</organism>
<keyword evidence="2" id="KW-1185">Reference proteome</keyword>
<gene>
    <name evidence="1" type="ORF">DDF65_22255</name>
</gene>
<dbReference type="EMBL" id="QDKP01000063">
    <property type="protein sequence ID" value="PVM72309.1"/>
    <property type="molecule type" value="Genomic_DNA"/>
</dbReference>
<name>A0A2T9IYM1_9CAUL</name>
<sequence length="98" mass="10925">MFNAISSFMRSLLGAQQSAAVPFQEQADAQADAWLDHLALVEHQAERAKARAAWAAMSDDERGAVLDGCDRLDAEGRLEDHQFFEQWLALRMQGYVGD</sequence>
<reference evidence="1 2" key="1">
    <citation type="submission" date="2018-04" db="EMBL/GenBank/DDBJ databases">
        <title>The genome sequence of Caulobacter sp. 736.</title>
        <authorList>
            <person name="Gao J."/>
            <person name="Sun J."/>
        </authorList>
    </citation>
    <scope>NUCLEOTIDE SEQUENCE [LARGE SCALE GENOMIC DNA]</scope>
    <source>
        <strain evidence="1 2">736</strain>
    </source>
</reference>
<evidence type="ECO:0000313" key="1">
    <source>
        <dbReference type="EMBL" id="PVM72309.1"/>
    </source>
</evidence>
<proteinExistence type="predicted"/>
<comment type="caution">
    <text evidence="1">The sequence shown here is derived from an EMBL/GenBank/DDBJ whole genome shotgun (WGS) entry which is preliminary data.</text>
</comment>
<evidence type="ECO:0000313" key="2">
    <source>
        <dbReference type="Proteomes" id="UP000244913"/>
    </source>
</evidence>
<protein>
    <submittedName>
        <fullName evidence="1">Uncharacterized protein</fullName>
    </submittedName>
</protein>
<accession>A0A2T9IYM1</accession>